<dbReference type="EMBL" id="CP039967">
    <property type="protein sequence ID" value="QCO58163.1"/>
    <property type="molecule type" value="Genomic_DNA"/>
</dbReference>
<evidence type="ECO:0000256" key="2">
    <source>
        <dbReference type="ARBA" id="ARBA00022448"/>
    </source>
</evidence>
<dbReference type="AlphaFoldDB" id="A0A4P8EMA5"/>
<dbReference type="PANTHER" id="PTHR46743">
    <property type="entry name" value="TEICHOIC ACIDS EXPORT ATP-BINDING PROTEIN TAGH"/>
    <property type="match status" value="1"/>
</dbReference>
<dbReference type="KEGG" id="pseb:EOK75_20625"/>
<dbReference type="InterPro" id="IPR015860">
    <property type="entry name" value="ABC_transpr_TagH-like"/>
</dbReference>
<dbReference type="Gene3D" id="3.40.50.300">
    <property type="entry name" value="P-loop containing nucleotide triphosphate hydrolases"/>
    <property type="match status" value="1"/>
</dbReference>
<dbReference type="PANTHER" id="PTHR46743:SF2">
    <property type="entry name" value="TEICHOIC ACIDS EXPORT ATP-BINDING PROTEIN TAGH"/>
    <property type="match status" value="1"/>
</dbReference>
<dbReference type="OrthoDB" id="9778870at2"/>
<dbReference type="InterPro" id="IPR017871">
    <property type="entry name" value="ABC_transporter-like_CS"/>
</dbReference>
<evidence type="ECO:0000313" key="7">
    <source>
        <dbReference type="Proteomes" id="UP000298631"/>
    </source>
</evidence>
<keyword evidence="2" id="KW-0813">Transport</keyword>
<dbReference type="CDD" id="cd03220">
    <property type="entry name" value="ABC_KpsT_Wzt"/>
    <property type="match status" value="1"/>
</dbReference>
<protein>
    <submittedName>
        <fullName evidence="6">ABC transporter ATP-binding protein</fullName>
    </submittedName>
</protein>
<proteinExistence type="inferred from homology"/>
<evidence type="ECO:0000259" key="5">
    <source>
        <dbReference type="PROSITE" id="PS50893"/>
    </source>
</evidence>
<dbReference type="Proteomes" id="UP000298631">
    <property type="component" value="Plasmid unnamed3"/>
</dbReference>
<dbReference type="InterPro" id="IPR003593">
    <property type="entry name" value="AAA+_ATPase"/>
</dbReference>
<dbReference type="SMART" id="SM00382">
    <property type="entry name" value="AAA"/>
    <property type="match status" value="1"/>
</dbReference>
<dbReference type="InterPro" id="IPR003439">
    <property type="entry name" value="ABC_transporter-like_ATP-bd"/>
</dbReference>
<dbReference type="GO" id="GO:0005524">
    <property type="term" value="F:ATP binding"/>
    <property type="evidence" value="ECO:0007669"/>
    <property type="project" value="UniProtKB-KW"/>
</dbReference>
<accession>A0A4P8EMA5</accession>
<evidence type="ECO:0000256" key="3">
    <source>
        <dbReference type="ARBA" id="ARBA00022741"/>
    </source>
</evidence>
<dbReference type="PROSITE" id="PS00211">
    <property type="entry name" value="ABC_TRANSPORTER_1"/>
    <property type="match status" value="1"/>
</dbReference>
<dbReference type="SUPFAM" id="SSF52540">
    <property type="entry name" value="P-loop containing nucleoside triphosphate hydrolases"/>
    <property type="match status" value="1"/>
</dbReference>
<geneLocation type="plasmid" evidence="6 7">
    <name>unnamed3</name>
</geneLocation>
<keyword evidence="4 6" id="KW-0067">ATP-binding</keyword>
<keyword evidence="3" id="KW-0547">Nucleotide-binding</keyword>
<dbReference type="RefSeq" id="WP_137195970.1">
    <property type="nucleotide sequence ID" value="NZ_CP039967.1"/>
</dbReference>
<keyword evidence="7" id="KW-1185">Reference proteome</keyword>
<evidence type="ECO:0000313" key="6">
    <source>
        <dbReference type="EMBL" id="QCO58163.1"/>
    </source>
</evidence>
<dbReference type="Pfam" id="PF00005">
    <property type="entry name" value="ABC_tran"/>
    <property type="match status" value="1"/>
</dbReference>
<dbReference type="GO" id="GO:0016887">
    <property type="term" value="F:ATP hydrolysis activity"/>
    <property type="evidence" value="ECO:0007669"/>
    <property type="project" value="InterPro"/>
</dbReference>
<dbReference type="GO" id="GO:0140359">
    <property type="term" value="F:ABC-type transporter activity"/>
    <property type="evidence" value="ECO:0007669"/>
    <property type="project" value="InterPro"/>
</dbReference>
<organism evidence="6 7">
    <name type="scientific">Pseudorhodobacter turbinis</name>
    <dbReference type="NCBI Taxonomy" id="2500533"/>
    <lineage>
        <taxon>Bacteria</taxon>
        <taxon>Pseudomonadati</taxon>
        <taxon>Pseudomonadota</taxon>
        <taxon>Alphaproteobacteria</taxon>
        <taxon>Rhodobacterales</taxon>
        <taxon>Paracoccaceae</taxon>
        <taxon>Pseudorhodobacter</taxon>
    </lineage>
</organism>
<dbReference type="InterPro" id="IPR050683">
    <property type="entry name" value="Bact_Polysacc_Export_ATP-bd"/>
</dbReference>
<reference evidence="6 7" key="1">
    <citation type="submission" date="2019-05" db="EMBL/GenBank/DDBJ databases">
        <title>Pseudorhodobacter turbinis sp. nov., isolated from the gut of the Korean turban shell.</title>
        <authorList>
            <person name="Jeong Y.-S."/>
            <person name="Kang W.-R."/>
            <person name="Bae J.-W."/>
        </authorList>
    </citation>
    <scope>NUCLEOTIDE SEQUENCE [LARGE SCALE GENOMIC DNA]</scope>
    <source>
        <strain evidence="6 7">S12M18</strain>
        <plasmid evidence="6 7">unnamed3</plasmid>
    </source>
</reference>
<feature type="domain" description="ABC transporter" evidence="5">
    <location>
        <begin position="2"/>
        <end position="219"/>
    </location>
</feature>
<gene>
    <name evidence="6" type="ORF">EOK75_20625</name>
</gene>
<evidence type="ECO:0000256" key="4">
    <source>
        <dbReference type="ARBA" id="ARBA00022840"/>
    </source>
</evidence>
<comment type="similarity">
    <text evidence="1">Belongs to the ABC transporter superfamily.</text>
</comment>
<sequence>MIELRNLTKSFPTRWGRKYVLKDVNLTFPAGMSVALMGRNGAGKSTLLQIIAGNMNPDSGQMITRGSLSFPVGFAGSFHRDLSGAQNTRFIARIYGIDTKELTDFVQEFTALGRNFYLPVRGYSSGMKARLAFGVSMGIQFDTYLVDEVTSVGDRAFRTRSAEVFKDRMAHSGAVVVTHSIPEMRNLCQAGVVLENGHARFYDDIEEALDVHIRTMDNSK</sequence>
<evidence type="ECO:0000256" key="1">
    <source>
        <dbReference type="ARBA" id="ARBA00005417"/>
    </source>
</evidence>
<dbReference type="PROSITE" id="PS50893">
    <property type="entry name" value="ABC_TRANSPORTER_2"/>
    <property type="match status" value="1"/>
</dbReference>
<dbReference type="InterPro" id="IPR027417">
    <property type="entry name" value="P-loop_NTPase"/>
</dbReference>
<keyword evidence="6" id="KW-0614">Plasmid</keyword>
<name>A0A4P8EMA5_9RHOB</name>
<dbReference type="GO" id="GO:0016020">
    <property type="term" value="C:membrane"/>
    <property type="evidence" value="ECO:0007669"/>
    <property type="project" value="InterPro"/>
</dbReference>